<comment type="caution">
    <text evidence="1">The sequence shown here is derived from an EMBL/GenBank/DDBJ whole genome shotgun (WGS) entry which is preliminary data.</text>
</comment>
<evidence type="ECO:0000313" key="1">
    <source>
        <dbReference type="EMBL" id="KAK5100742.1"/>
    </source>
</evidence>
<keyword evidence="2" id="KW-1185">Reference proteome</keyword>
<protein>
    <submittedName>
        <fullName evidence="1">Uncharacterized protein</fullName>
    </submittedName>
</protein>
<gene>
    <name evidence="1" type="ORF">LTR24_000888</name>
</gene>
<dbReference type="Proteomes" id="UP001345013">
    <property type="component" value="Unassembled WGS sequence"/>
</dbReference>
<accession>A0ABR0KMF1</accession>
<dbReference type="EMBL" id="JAVRRG010000006">
    <property type="protein sequence ID" value="KAK5100742.1"/>
    <property type="molecule type" value="Genomic_DNA"/>
</dbReference>
<reference evidence="1 2" key="1">
    <citation type="submission" date="2023-08" db="EMBL/GenBank/DDBJ databases">
        <title>Black Yeasts Isolated from many extreme environments.</title>
        <authorList>
            <person name="Coleine C."/>
            <person name="Stajich J.E."/>
            <person name="Selbmann L."/>
        </authorList>
    </citation>
    <scope>NUCLEOTIDE SEQUENCE [LARGE SCALE GENOMIC DNA]</scope>
    <source>
        <strain evidence="1 2">CCFEE 5885</strain>
    </source>
</reference>
<proteinExistence type="predicted"/>
<sequence length="255" mass="28926">MSNMLQAFEQNPHCPTCGLSVSEIDGKMQDELADMMARNMHLGMQAPSADVSNPPTPLVVPQPAPITYISQHYHHSAHIVPAPTGEDIPVSIVLKDAGVNADALLPSQLQLFRNAERDQQERLVELWRIAPPTYGGQLVNRDMGNWPQTSLALEEQAAGQRWEKQEQERLKNLSVLPGQQTRTTAEPYMSTGYDADMSMDNDMESYRQATDPAYNREREWWHMAADEPMEHQYGMLQQVQMMRGFCGVADRDRMW</sequence>
<organism evidence="1 2">
    <name type="scientific">Lithohypha guttulata</name>
    <dbReference type="NCBI Taxonomy" id="1690604"/>
    <lineage>
        <taxon>Eukaryota</taxon>
        <taxon>Fungi</taxon>
        <taxon>Dikarya</taxon>
        <taxon>Ascomycota</taxon>
        <taxon>Pezizomycotina</taxon>
        <taxon>Eurotiomycetes</taxon>
        <taxon>Chaetothyriomycetidae</taxon>
        <taxon>Chaetothyriales</taxon>
        <taxon>Trichomeriaceae</taxon>
        <taxon>Lithohypha</taxon>
    </lineage>
</organism>
<evidence type="ECO:0000313" key="2">
    <source>
        <dbReference type="Proteomes" id="UP001345013"/>
    </source>
</evidence>
<name>A0ABR0KMF1_9EURO</name>